<dbReference type="Gene3D" id="3.60.120.10">
    <property type="entry name" value="Anthranilate synthase"/>
    <property type="match status" value="1"/>
</dbReference>
<dbReference type="Pfam" id="PF01063">
    <property type="entry name" value="Aminotran_4"/>
    <property type="match status" value="1"/>
</dbReference>
<keyword evidence="2" id="KW-0032">Aminotransferase</keyword>
<dbReference type="Pfam" id="PF00425">
    <property type="entry name" value="Chorismate_bind"/>
    <property type="match status" value="1"/>
</dbReference>
<dbReference type="AlphaFoldDB" id="A0A239VVP7"/>
<evidence type="ECO:0000259" key="1">
    <source>
        <dbReference type="Pfam" id="PF00425"/>
    </source>
</evidence>
<dbReference type="EMBL" id="LT906453">
    <property type="protein sequence ID" value="SNV25939.1"/>
    <property type="molecule type" value="Genomic_DNA"/>
</dbReference>
<dbReference type="InterPro" id="IPR043132">
    <property type="entry name" value="BCAT-like_C"/>
</dbReference>
<gene>
    <name evidence="2" type="primary">pabB</name>
    <name evidence="2" type="ORF">SAMEA4475696_02346</name>
</gene>
<dbReference type="RefSeq" id="WP_154657590.1">
    <property type="nucleotide sequence ID" value="NZ_JAAFNI010000001.1"/>
</dbReference>
<dbReference type="InterPro" id="IPR043131">
    <property type="entry name" value="BCAT-like_N"/>
</dbReference>
<dbReference type="PANTHER" id="PTHR11236:SF50">
    <property type="entry name" value="AMINODEOXYCHORISMATE SYNTHASE COMPONENT 1"/>
    <property type="match status" value="1"/>
</dbReference>
<dbReference type="EC" id="2.6.1.85" evidence="2"/>
<name>A0A239VVP7_9MICO</name>
<dbReference type="Gene3D" id="3.20.10.10">
    <property type="entry name" value="D-amino Acid Aminotransferase, subunit A, domain 2"/>
    <property type="match status" value="1"/>
</dbReference>
<sequence length="633" mass="68409">MKFPGWARFDDLVDGTAVVVRASRGQVVAHNLDEVVAALAEVERRTAAGQWAFGYVAYEAASAFDSTLSTHEPMPGLPLVWFGFADQVALVPAVGSAGRCGVRRVTPQRAARRMDVGSWHLDWDEARYSDAVEAVRGQIAAGETYQVNLTCRSYASLQRRGRGGGVGPADMVHVYERLAGQQRGRYNAYIETNRHTVVGASPELFFQWQAPGAGESGAGTVTMRPMKGTAPRGADEQGDEAAVAALLASEKERAENLMIVDLVRNDLQRIAVTGGVQVRELLTPEVYPTVHQLTSTVSTQLRDGVGLTDMFRVLFPCGSVTGAPKASTMSIIKELETSPRGVYCGAVGLVTPPGQRVVPYRARFNVPIRTAVVDAGAGRAVYGVGSGVTYDSRAAAEWRELAAKTRVLQRGPGRFHLIETMRAVDGAVVHFDEHVERLASSARFLGFRWDEGVVRAAVEEEVARFWRAGGGAAKVRLTLCRDGQVGGVAVEAPSFSPLPVVPPVERGVLGEEMLGVVIDEEPVWSGDWRLRHKTSLREVYVSRRERHPGADEVLLVNEKGHVTEGTVSNVAVLVDGRWVTPSLGEGLLPGTARRVLCESGVVVEGCLSADDVRQADGVAVFNDLRGWRWGRVL</sequence>
<keyword evidence="3" id="KW-1185">Reference proteome</keyword>
<keyword evidence="2" id="KW-0808">Transferase</keyword>
<dbReference type="InterPro" id="IPR015890">
    <property type="entry name" value="Chorismate_C"/>
</dbReference>
<feature type="domain" description="Chorismate-utilising enzyme C-terminal" evidence="1">
    <location>
        <begin position="125"/>
        <end position="404"/>
    </location>
</feature>
<dbReference type="PRINTS" id="PR00095">
    <property type="entry name" value="ANTSNTHASEI"/>
</dbReference>
<evidence type="ECO:0000313" key="2">
    <source>
        <dbReference type="EMBL" id="SNV25939.1"/>
    </source>
</evidence>
<dbReference type="Proteomes" id="UP000242637">
    <property type="component" value="Chromosome 1"/>
</dbReference>
<proteinExistence type="predicted"/>
<dbReference type="GeneID" id="63460499"/>
<dbReference type="InterPro" id="IPR005801">
    <property type="entry name" value="ADC_synthase"/>
</dbReference>
<dbReference type="Gene3D" id="3.30.470.10">
    <property type="match status" value="1"/>
</dbReference>
<dbReference type="SUPFAM" id="SSF56322">
    <property type="entry name" value="ADC synthase"/>
    <property type="match status" value="1"/>
</dbReference>
<dbReference type="InterPro" id="IPR036038">
    <property type="entry name" value="Aminotransferase-like"/>
</dbReference>
<evidence type="ECO:0000313" key="3">
    <source>
        <dbReference type="Proteomes" id="UP000242637"/>
    </source>
</evidence>
<dbReference type="InterPro" id="IPR019999">
    <property type="entry name" value="Anth_synth_I-like"/>
</dbReference>
<dbReference type="OrthoDB" id="3518032at2"/>
<protein>
    <submittedName>
        <fullName evidence="2">Para-aminobenzoate synthase component 1</fullName>
        <ecNumber evidence="2">2.6.1.85</ecNumber>
    </submittedName>
</protein>
<dbReference type="InterPro" id="IPR001544">
    <property type="entry name" value="Aminotrans_IV"/>
</dbReference>
<dbReference type="PANTHER" id="PTHR11236">
    <property type="entry name" value="AMINOBENZOATE/ANTHRANILATE SYNTHASE"/>
    <property type="match status" value="1"/>
</dbReference>
<dbReference type="KEGG" id="dco:SAMEA4475696_2346"/>
<dbReference type="STRING" id="1121387.GCA_000429885_00708"/>
<dbReference type="GO" id="GO:0046820">
    <property type="term" value="F:4-amino-4-deoxychorismate synthase activity"/>
    <property type="evidence" value="ECO:0007669"/>
    <property type="project" value="UniProtKB-EC"/>
</dbReference>
<dbReference type="SUPFAM" id="SSF56752">
    <property type="entry name" value="D-aminoacid aminotransferase-like PLP-dependent enzymes"/>
    <property type="match status" value="1"/>
</dbReference>
<organism evidence="2 3">
    <name type="scientific">Dermatophilus congolensis</name>
    <dbReference type="NCBI Taxonomy" id="1863"/>
    <lineage>
        <taxon>Bacteria</taxon>
        <taxon>Bacillati</taxon>
        <taxon>Actinomycetota</taxon>
        <taxon>Actinomycetes</taxon>
        <taxon>Micrococcales</taxon>
        <taxon>Dermatophilaceae</taxon>
        <taxon>Dermatophilus</taxon>
    </lineage>
</organism>
<reference evidence="2 3" key="1">
    <citation type="submission" date="2017-06" db="EMBL/GenBank/DDBJ databases">
        <authorList>
            <consortium name="Pathogen Informatics"/>
        </authorList>
    </citation>
    <scope>NUCLEOTIDE SEQUENCE [LARGE SCALE GENOMIC DNA]</scope>
    <source>
        <strain evidence="2 3">NCTC13039</strain>
    </source>
</reference>
<dbReference type="GO" id="GO:0000162">
    <property type="term" value="P:L-tryptophan biosynthetic process"/>
    <property type="evidence" value="ECO:0007669"/>
    <property type="project" value="TreeGrafter"/>
</dbReference>
<accession>A0A239VVP7</accession>